<evidence type="ECO:0000256" key="5">
    <source>
        <dbReference type="ARBA" id="ARBA00011903"/>
    </source>
</evidence>
<dbReference type="AlphaFoldDB" id="A0A261G2E3"/>
<dbReference type="SUPFAM" id="SSF52540">
    <property type="entry name" value="P-loop containing nucleoside triphosphate hydrolases"/>
    <property type="match status" value="1"/>
</dbReference>
<dbReference type="FunFam" id="3.40.50.300:FF:000527">
    <property type="entry name" value="Tyrosine-protein kinase etk"/>
    <property type="match status" value="1"/>
</dbReference>
<evidence type="ECO:0000256" key="16">
    <source>
        <dbReference type="ARBA" id="ARBA00051245"/>
    </source>
</evidence>
<evidence type="ECO:0000256" key="8">
    <source>
        <dbReference type="ARBA" id="ARBA00022679"/>
    </source>
</evidence>
<dbReference type="InterPro" id="IPR025669">
    <property type="entry name" value="AAA_dom"/>
</dbReference>
<keyword evidence="10" id="KW-0547">Nucleotide-binding</keyword>
<evidence type="ECO:0000256" key="9">
    <source>
        <dbReference type="ARBA" id="ARBA00022692"/>
    </source>
</evidence>
<dbReference type="EMBL" id="MWXA01000008">
    <property type="protein sequence ID" value="OZG65604.1"/>
    <property type="molecule type" value="Genomic_DNA"/>
</dbReference>
<dbReference type="NCBIfam" id="TIGR01007">
    <property type="entry name" value="eps_fam"/>
    <property type="match status" value="1"/>
</dbReference>
<organism evidence="21 22">
    <name type="scientific">Bifidobacterium aquikefiri</name>
    <dbReference type="NCBI Taxonomy" id="1653207"/>
    <lineage>
        <taxon>Bacteria</taxon>
        <taxon>Bacillati</taxon>
        <taxon>Actinomycetota</taxon>
        <taxon>Actinomycetes</taxon>
        <taxon>Bifidobacteriales</taxon>
        <taxon>Bifidobacteriaceae</taxon>
        <taxon>Bifidobacterium</taxon>
    </lineage>
</organism>
<dbReference type="GO" id="GO:0042802">
    <property type="term" value="F:identical protein binding"/>
    <property type="evidence" value="ECO:0007669"/>
    <property type="project" value="UniProtKB-ARBA"/>
</dbReference>
<evidence type="ECO:0000256" key="4">
    <source>
        <dbReference type="ARBA" id="ARBA00008883"/>
    </source>
</evidence>
<comment type="similarity">
    <text evidence="2">Belongs to the CpsC/CapA family.</text>
</comment>
<evidence type="ECO:0000256" key="11">
    <source>
        <dbReference type="ARBA" id="ARBA00022777"/>
    </source>
</evidence>
<comment type="similarity">
    <text evidence="4">Belongs to the etk/wzc family.</text>
</comment>
<keyword evidence="12" id="KW-0067">ATP-binding</keyword>
<evidence type="ECO:0000313" key="22">
    <source>
        <dbReference type="Proteomes" id="UP000216451"/>
    </source>
</evidence>
<dbReference type="InterPro" id="IPR050445">
    <property type="entry name" value="Bact_polysacc_biosynth/exp"/>
</dbReference>
<evidence type="ECO:0000256" key="12">
    <source>
        <dbReference type="ARBA" id="ARBA00022840"/>
    </source>
</evidence>
<keyword evidence="15 21" id="KW-0829">Tyrosine-protein kinase</keyword>
<evidence type="ECO:0000256" key="13">
    <source>
        <dbReference type="ARBA" id="ARBA00022989"/>
    </source>
</evidence>
<dbReference type="Pfam" id="PF02706">
    <property type="entry name" value="Wzz"/>
    <property type="match status" value="1"/>
</dbReference>
<keyword evidence="8" id="KW-0808">Transferase</keyword>
<keyword evidence="22" id="KW-1185">Reference proteome</keyword>
<dbReference type="Gene3D" id="3.40.50.300">
    <property type="entry name" value="P-loop containing nucleotide triphosphate hydrolases"/>
    <property type="match status" value="1"/>
</dbReference>
<sequence>MVSERNESESSVADGSTVESNQDSGLTIMDLLAAIRKHWAIAVSAFAVVLILVGAYTILATPQYTASSELYATYDNASADSESITDINTAGSYISTQIKSYPTLATTQAVLDPVISDLNLNMNVAELGKLITVSNPTNTMLIDISVETDSPAQSQQIANAVAESLSKTVKSSLYSSKNSPVKLAVVQKATLPTSPSSPNIKLNLLIGVLLGSIVGILAALLRDMTDTRLNSIQDLRRITGAPLLGSIPTSDAVSKAKPVVSDDPNSMVAEEYRRIRGNLSFIAPVEGTHSRLLIVTSTLPSEGKTSTSTNLAAAFAENGSRVLLIDADLRHPSISNKLEIDGSIGLSHVLSNQANVADAVQRYWKNDLHVMPAGPKPPNASLLLNSTLMEAMIQQALKQYDYVIVDTTPLDIAADAGMFGRISKGIVLVSGRGVCDKKELAESVAQLKNVNVPIIGTIFNFAEQHKSRKGNYYYYDSEGKKQERHAHAA</sequence>
<keyword evidence="14 18" id="KW-0472">Membrane</keyword>
<keyword evidence="13 18" id="KW-1133">Transmembrane helix</keyword>
<comment type="caution">
    <text evidence="21">The sequence shown here is derived from an EMBL/GenBank/DDBJ whole genome shotgun (WGS) entry which is preliminary data.</text>
</comment>
<evidence type="ECO:0000256" key="3">
    <source>
        <dbReference type="ARBA" id="ARBA00007316"/>
    </source>
</evidence>
<evidence type="ECO:0000256" key="1">
    <source>
        <dbReference type="ARBA" id="ARBA00004429"/>
    </source>
</evidence>
<dbReference type="GO" id="GO:0005886">
    <property type="term" value="C:plasma membrane"/>
    <property type="evidence" value="ECO:0007669"/>
    <property type="project" value="UniProtKB-SubCell"/>
</dbReference>
<dbReference type="InterPro" id="IPR003856">
    <property type="entry name" value="LPS_length_determ_N"/>
</dbReference>
<dbReference type="RefSeq" id="WP_338022714.1">
    <property type="nucleotide sequence ID" value="NZ_JBDNSG010000024.1"/>
</dbReference>
<proteinExistence type="inferred from homology"/>
<dbReference type="EC" id="2.7.10.2" evidence="5"/>
<comment type="subcellular location">
    <subcellularLocation>
        <location evidence="1">Cell inner membrane</location>
        <topology evidence="1">Multi-pass membrane protein</topology>
    </subcellularLocation>
</comment>
<name>A0A261G2E3_9BIFI</name>
<keyword evidence="7" id="KW-0997">Cell inner membrane</keyword>
<dbReference type="Pfam" id="PF13614">
    <property type="entry name" value="AAA_31"/>
    <property type="match status" value="1"/>
</dbReference>
<evidence type="ECO:0000256" key="18">
    <source>
        <dbReference type="SAM" id="Phobius"/>
    </source>
</evidence>
<feature type="transmembrane region" description="Helical" evidence="18">
    <location>
        <begin position="39"/>
        <end position="59"/>
    </location>
</feature>
<feature type="domain" description="Polysaccharide chain length determinant N-terminal" evidence="19">
    <location>
        <begin position="27"/>
        <end position="117"/>
    </location>
</feature>
<reference evidence="21 22" key="1">
    <citation type="journal article" date="2017" name="BMC Genomics">
        <title>Comparative genomic and phylogenomic analyses of the Bifidobacteriaceae family.</title>
        <authorList>
            <person name="Lugli G.A."/>
            <person name="Milani C."/>
            <person name="Turroni F."/>
            <person name="Duranti S."/>
            <person name="Mancabelli L."/>
            <person name="Mangifesta M."/>
            <person name="Ferrario C."/>
            <person name="Modesto M."/>
            <person name="Mattarelli P."/>
            <person name="Jiri K."/>
            <person name="van Sinderen D."/>
            <person name="Ventura M."/>
        </authorList>
    </citation>
    <scope>NUCLEOTIDE SEQUENCE [LARGE SCALE GENOMIC DNA]</scope>
    <source>
        <strain evidence="21 22">LMG 28769</strain>
    </source>
</reference>
<evidence type="ECO:0000259" key="19">
    <source>
        <dbReference type="Pfam" id="PF02706"/>
    </source>
</evidence>
<dbReference type="InterPro" id="IPR005702">
    <property type="entry name" value="Wzc-like_C"/>
</dbReference>
<dbReference type="PANTHER" id="PTHR32309:SF13">
    <property type="entry name" value="FERRIC ENTEROBACTIN TRANSPORT PROTEIN FEPE"/>
    <property type="match status" value="1"/>
</dbReference>
<accession>A0A261G2E3</accession>
<evidence type="ECO:0000256" key="14">
    <source>
        <dbReference type="ARBA" id="ARBA00023136"/>
    </source>
</evidence>
<feature type="compositionally biased region" description="Polar residues" evidence="17">
    <location>
        <begin position="9"/>
        <end position="21"/>
    </location>
</feature>
<evidence type="ECO:0000259" key="20">
    <source>
        <dbReference type="Pfam" id="PF13614"/>
    </source>
</evidence>
<comment type="similarity">
    <text evidence="3">Belongs to the CpsD/CapB family.</text>
</comment>
<dbReference type="GO" id="GO:0004715">
    <property type="term" value="F:non-membrane spanning protein tyrosine kinase activity"/>
    <property type="evidence" value="ECO:0007669"/>
    <property type="project" value="UniProtKB-EC"/>
</dbReference>
<evidence type="ECO:0000256" key="7">
    <source>
        <dbReference type="ARBA" id="ARBA00022519"/>
    </source>
</evidence>
<evidence type="ECO:0000256" key="15">
    <source>
        <dbReference type="ARBA" id="ARBA00023137"/>
    </source>
</evidence>
<dbReference type="PANTHER" id="PTHR32309">
    <property type="entry name" value="TYROSINE-PROTEIN KINASE"/>
    <property type="match status" value="1"/>
</dbReference>
<evidence type="ECO:0000256" key="10">
    <source>
        <dbReference type="ARBA" id="ARBA00022741"/>
    </source>
</evidence>
<feature type="region of interest" description="Disordered" evidence="17">
    <location>
        <begin position="1"/>
        <end position="21"/>
    </location>
</feature>
<protein>
    <recommendedName>
        <fullName evidence="5">non-specific protein-tyrosine kinase</fullName>
        <ecNumber evidence="5">2.7.10.2</ecNumber>
    </recommendedName>
</protein>
<evidence type="ECO:0000313" key="21">
    <source>
        <dbReference type="EMBL" id="OZG65604.1"/>
    </source>
</evidence>
<dbReference type="InterPro" id="IPR027417">
    <property type="entry name" value="P-loop_NTPase"/>
</dbReference>
<evidence type="ECO:0000256" key="6">
    <source>
        <dbReference type="ARBA" id="ARBA00022475"/>
    </source>
</evidence>
<gene>
    <name evidence="21" type="ORF">BAQU_1787</name>
</gene>
<keyword evidence="6" id="KW-1003">Cell membrane</keyword>
<keyword evidence="9 18" id="KW-0812">Transmembrane</keyword>
<keyword evidence="11 21" id="KW-0418">Kinase</keyword>
<evidence type="ECO:0000256" key="17">
    <source>
        <dbReference type="SAM" id="MobiDB-lite"/>
    </source>
</evidence>
<dbReference type="GeneID" id="98296436"/>
<dbReference type="CDD" id="cd05387">
    <property type="entry name" value="BY-kinase"/>
    <property type="match status" value="1"/>
</dbReference>
<dbReference type="Proteomes" id="UP000216451">
    <property type="component" value="Unassembled WGS sequence"/>
</dbReference>
<comment type="catalytic activity">
    <reaction evidence="16">
        <text>L-tyrosyl-[protein] + ATP = O-phospho-L-tyrosyl-[protein] + ADP + H(+)</text>
        <dbReference type="Rhea" id="RHEA:10596"/>
        <dbReference type="Rhea" id="RHEA-COMP:10136"/>
        <dbReference type="Rhea" id="RHEA-COMP:20101"/>
        <dbReference type="ChEBI" id="CHEBI:15378"/>
        <dbReference type="ChEBI" id="CHEBI:30616"/>
        <dbReference type="ChEBI" id="CHEBI:46858"/>
        <dbReference type="ChEBI" id="CHEBI:61978"/>
        <dbReference type="ChEBI" id="CHEBI:456216"/>
        <dbReference type="EC" id="2.7.10.2"/>
    </reaction>
</comment>
<evidence type="ECO:0000256" key="2">
    <source>
        <dbReference type="ARBA" id="ARBA00006683"/>
    </source>
</evidence>
<dbReference type="GO" id="GO:0005524">
    <property type="term" value="F:ATP binding"/>
    <property type="evidence" value="ECO:0007669"/>
    <property type="project" value="UniProtKB-KW"/>
</dbReference>
<feature type="domain" description="AAA" evidence="20">
    <location>
        <begin position="303"/>
        <end position="409"/>
    </location>
</feature>
<feature type="transmembrane region" description="Helical" evidence="18">
    <location>
        <begin position="202"/>
        <end position="221"/>
    </location>
</feature>